<accession>A0A1Y2SA32</accession>
<comment type="caution">
    <text evidence="3">The sequence shown here is derived from an EMBL/GenBank/DDBJ whole genome shotgun (WGS) entry which is preliminary data.</text>
</comment>
<dbReference type="InterPro" id="IPR056725">
    <property type="entry name" value="DUF7823"/>
</dbReference>
<organism evidence="3 4">
    <name type="scientific">Xenorhabdus vietnamensis</name>
    <dbReference type="NCBI Taxonomy" id="351656"/>
    <lineage>
        <taxon>Bacteria</taxon>
        <taxon>Pseudomonadati</taxon>
        <taxon>Pseudomonadota</taxon>
        <taxon>Gammaproteobacteria</taxon>
        <taxon>Enterobacterales</taxon>
        <taxon>Morganellaceae</taxon>
        <taxon>Xenorhabdus</taxon>
    </lineage>
</organism>
<dbReference type="Proteomes" id="UP000194350">
    <property type="component" value="Unassembled WGS sequence"/>
</dbReference>
<gene>
    <name evidence="3" type="ORF">Xvie_03477</name>
</gene>
<dbReference type="InterPro" id="IPR021361">
    <property type="entry name" value="Tad2-like_dom"/>
</dbReference>
<keyword evidence="4" id="KW-1185">Reference proteome</keyword>
<dbReference type="RefSeq" id="WP_086110390.1">
    <property type="nucleotide sequence ID" value="NZ_CAWNGD010000067.1"/>
</dbReference>
<protein>
    <submittedName>
        <fullName evidence="3">Uncharacterized protein</fullName>
    </submittedName>
</protein>
<dbReference type="OrthoDB" id="9806476at2"/>
<feature type="domain" description="Thoeris anti-defense 2-like" evidence="1">
    <location>
        <begin position="32"/>
        <end position="107"/>
    </location>
</feature>
<proteinExistence type="predicted"/>
<dbReference type="Pfam" id="PF25136">
    <property type="entry name" value="DUF7823"/>
    <property type="match status" value="1"/>
</dbReference>
<sequence length="255" mass="29166">MSEINKLDNKQCPFNPDQYNIDNDNITVPVGSFAWALSQIFLGKQVYRSDWNVPKEHMRLAHESESNNGEGGGGPYIEKSDKDGYWYPWRPTQEELQGSLMACDWKLLKSEQKPKPDNCMLSFDLEVGTNNAELWKEWGYGIADSEYGSLTNLENKVDIAKFSEFLSDWDDNIGFVVSSDTNQEGYQMQKLFQKDLTVIAGGVHYHLGSAIENDGRQRSYEYSGVYGSDNYDVKKFATLLQQNVGNTLHFCFNWK</sequence>
<evidence type="ECO:0000313" key="3">
    <source>
        <dbReference type="EMBL" id="OTA14773.1"/>
    </source>
</evidence>
<dbReference type="Pfam" id="PF11195">
    <property type="entry name" value="Tad2-like"/>
    <property type="match status" value="1"/>
</dbReference>
<evidence type="ECO:0000313" key="4">
    <source>
        <dbReference type="Proteomes" id="UP000194350"/>
    </source>
</evidence>
<evidence type="ECO:0000259" key="2">
    <source>
        <dbReference type="Pfam" id="PF25136"/>
    </source>
</evidence>
<reference evidence="3 4" key="1">
    <citation type="submission" date="2016-10" db="EMBL/GenBank/DDBJ databases">
        <title>Systematic genetic and metabolomic analysis of Xenorhabdus and Photorhabdus spp., highlights the requirements for a dual symbiotic and pathogenic life style.</title>
        <authorList>
            <person name="Tobias N.J."/>
            <person name="Wolff H."/>
            <person name="Djahanschiri B."/>
            <person name="Pidot S.J."/>
            <person name="Stinear T.P."/>
            <person name="Ebersberger I."/>
            <person name="Bode H.B."/>
        </authorList>
    </citation>
    <scope>NUCLEOTIDE SEQUENCE [LARGE SCALE GENOMIC DNA]</scope>
    <source>
        <strain evidence="3 4">DSM 22392</strain>
    </source>
</reference>
<evidence type="ECO:0000259" key="1">
    <source>
        <dbReference type="Pfam" id="PF11195"/>
    </source>
</evidence>
<dbReference type="EMBL" id="MUBJ01000024">
    <property type="protein sequence ID" value="OTA14773.1"/>
    <property type="molecule type" value="Genomic_DNA"/>
</dbReference>
<dbReference type="AlphaFoldDB" id="A0A1Y2SA32"/>
<dbReference type="STRING" id="351656.Xvie_03477"/>
<name>A0A1Y2SA32_9GAMM</name>
<feature type="domain" description="DUF7823" evidence="2">
    <location>
        <begin position="144"/>
        <end position="255"/>
    </location>
</feature>